<dbReference type="EMBL" id="CP059404">
    <property type="protein sequence ID" value="QNE88636.1"/>
    <property type="molecule type" value="Genomic_DNA"/>
</dbReference>
<evidence type="ECO:0000313" key="1">
    <source>
        <dbReference type="EMBL" id="QNE88636.1"/>
    </source>
</evidence>
<evidence type="ECO:0000313" key="2">
    <source>
        <dbReference type="Proteomes" id="UP000515743"/>
    </source>
</evidence>
<keyword evidence="2" id="KW-1185">Reference proteome</keyword>
<dbReference type="Proteomes" id="UP000515743">
    <property type="component" value="Chromosome"/>
</dbReference>
<name>A0A7G7CM20_9CORY</name>
<sequence>MEFEGLTVKLTNGTTLYFRAGADVGDNRNRIDLLREAIDTASVFRSTDINGTEHAIDPADIEHYFLG</sequence>
<protein>
    <submittedName>
        <fullName evidence="1">Uncharacterized protein</fullName>
    </submittedName>
</protein>
<dbReference type="AlphaFoldDB" id="A0A7G7CM20"/>
<organism evidence="1 2">
    <name type="scientific">Corynebacterium incognita</name>
    <dbReference type="NCBI Taxonomy" id="2754725"/>
    <lineage>
        <taxon>Bacteria</taxon>
        <taxon>Bacillati</taxon>
        <taxon>Actinomycetota</taxon>
        <taxon>Actinomycetes</taxon>
        <taxon>Mycobacteriales</taxon>
        <taxon>Corynebacteriaceae</taxon>
        <taxon>Corynebacterium</taxon>
    </lineage>
</organism>
<reference evidence="1 2" key="1">
    <citation type="submission" date="2020-07" db="EMBL/GenBank/DDBJ databases">
        <title>Complete genome and description of Corynebacterium incognita strain Marseille-Q3630 sp. nov.</title>
        <authorList>
            <person name="Boxberger M."/>
        </authorList>
    </citation>
    <scope>NUCLEOTIDE SEQUENCE [LARGE SCALE GENOMIC DNA]</scope>
    <source>
        <strain evidence="1 2">Marseille-Q3630</strain>
    </source>
</reference>
<dbReference type="KEGG" id="cik:H0194_05825"/>
<proteinExistence type="predicted"/>
<accession>A0A7G7CM20</accession>
<dbReference type="RefSeq" id="WP_185175026.1">
    <property type="nucleotide sequence ID" value="NZ_CP059404.1"/>
</dbReference>
<gene>
    <name evidence="1" type="ORF">H0194_05825</name>
</gene>